<dbReference type="InterPro" id="IPR001910">
    <property type="entry name" value="Inosine/uridine_hydrolase_dom"/>
</dbReference>
<dbReference type="AlphaFoldDB" id="A0A844G0N0"/>
<dbReference type="RefSeq" id="WP_154417966.1">
    <property type="nucleotide sequence ID" value="NZ_CALXOB010000048.1"/>
</dbReference>
<comment type="caution">
    <text evidence="2">The sequence shown here is derived from an EMBL/GenBank/DDBJ whole genome shotgun (WGS) entry which is preliminary data.</text>
</comment>
<sequence>METIILDTDFETDCDDAGALCVLHALARRGNAAIAGVIASVHSPWPAAGVRALNLRLGRPDIPVGCNFDYPDSGRYRQHRERMPDRLYHRAMAEAVPEALPDRFRPEEGVALYRRLLEQAEDGSVTICAIGLLTLLAELLRQPGGRELVARKVKLLVSMANGVRPEGRPGFNWEMAPEAAAFVTAEWPTPILVSPIGGDVLTGAELARRVAADNLELLAYRKFGGGTPGFRRSSWDQLAVLAAADVLERSGFAARSEPGRIVFDPAGCSHRWTEPHGAPHWCLSLTRSPDESAAFVESFMAEVW</sequence>
<gene>
    <name evidence="2" type="ORF">FYJ85_08835</name>
</gene>
<evidence type="ECO:0000313" key="2">
    <source>
        <dbReference type="EMBL" id="MST97147.1"/>
    </source>
</evidence>
<evidence type="ECO:0000259" key="1">
    <source>
        <dbReference type="Pfam" id="PF01156"/>
    </source>
</evidence>
<reference evidence="2 3" key="1">
    <citation type="submission" date="2019-08" db="EMBL/GenBank/DDBJ databases">
        <title>In-depth cultivation of the pig gut microbiome towards novel bacterial diversity and tailored functional studies.</title>
        <authorList>
            <person name="Wylensek D."/>
            <person name="Hitch T.C.A."/>
            <person name="Clavel T."/>
        </authorList>
    </citation>
    <scope>NUCLEOTIDE SEQUENCE [LARGE SCALE GENOMIC DNA]</scope>
    <source>
        <strain evidence="2 3">BBE-744-WT-12</strain>
    </source>
</reference>
<name>A0A844G0N0_9BACT</name>
<dbReference type="Proteomes" id="UP000435649">
    <property type="component" value="Unassembled WGS sequence"/>
</dbReference>
<keyword evidence="3" id="KW-1185">Reference proteome</keyword>
<dbReference type="PANTHER" id="PTHR43264:SF1">
    <property type="entry name" value="INOSINE_URIDINE-PREFERRING NUCLEOSIDE HYDROLASE DOMAIN-CONTAINING PROTEIN"/>
    <property type="match status" value="1"/>
</dbReference>
<evidence type="ECO:0000313" key="3">
    <source>
        <dbReference type="Proteomes" id="UP000435649"/>
    </source>
</evidence>
<organism evidence="2 3">
    <name type="scientific">Victivallis lenta</name>
    <dbReference type="NCBI Taxonomy" id="2606640"/>
    <lineage>
        <taxon>Bacteria</taxon>
        <taxon>Pseudomonadati</taxon>
        <taxon>Lentisphaerota</taxon>
        <taxon>Lentisphaeria</taxon>
        <taxon>Victivallales</taxon>
        <taxon>Victivallaceae</taxon>
        <taxon>Victivallis</taxon>
    </lineage>
</organism>
<proteinExistence type="predicted"/>
<dbReference type="SUPFAM" id="SSF53590">
    <property type="entry name" value="Nucleoside hydrolase"/>
    <property type="match status" value="1"/>
</dbReference>
<dbReference type="Pfam" id="PF01156">
    <property type="entry name" value="IU_nuc_hydro"/>
    <property type="match status" value="1"/>
</dbReference>
<accession>A0A844G0N0</accession>
<dbReference type="EMBL" id="VUNS01000007">
    <property type="protein sequence ID" value="MST97147.1"/>
    <property type="molecule type" value="Genomic_DNA"/>
</dbReference>
<dbReference type="GO" id="GO:0016799">
    <property type="term" value="F:hydrolase activity, hydrolyzing N-glycosyl compounds"/>
    <property type="evidence" value="ECO:0007669"/>
    <property type="project" value="InterPro"/>
</dbReference>
<dbReference type="InterPro" id="IPR036452">
    <property type="entry name" value="Ribo_hydro-like"/>
</dbReference>
<dbReference type="Gene3D" id="3.90.245.10">
    <property type="entry name" value="Ribonucleoside hydrolase-like"/>
    <property type="match status" value="1"/>
</dbReference>
<protein>
    <recommendedName>
        <fullName evidence="1">Inosine/uridine-preferring nucleoside hydrolase domain-containing protein</fullName>
    </recommendedName>
</protein>
<feature type="domain" description="Inosine/uridine-preferring nucleoside hydrolase" evidence="1">
    <location>
        <begin position="4"/>
        <end position="213"/>
    </location>
</feature>
<dbReference type="PANTHER" id="PTHR43264">
    <property type="match status" value="1"/>
</dbReference>